<sequence length="108" mass="12661">MLRNSRSPGAQRTSCIASEKERDDGCRQEENTCVPRREARSIEPRIRCRRRRSSRIMRLCPARRRGRSREEARHSYFEGVGDSGRCTRATETRARSGRARAQAFRQHR</sequence>
<name>A0A232EI58_9HYME</name>
<feature type="region of interest" description="Disordered" evidence="1">
    <location>
        <begin position="79"/>
        <end position="108"/>
    </location>
</feature>
<evidence type="ECO:0000256" key="1">
    <source>
        <dbReference type="SAM" id="MobiDB-lite"/>
    </source>
</evidence>
<accession>A0A232EI58</accession>
<dbReference type="AlphaFoldDB" id="A0A232EI58"/>
<gene>
    <name evidence="2" type="ORF">TSAR_001761</name>
</gene>
<proteinExistence type="predicted"/>
<feature type="compositionally biased region" description="Polar residues" evidence="1">
    <location>
        <begin position="1"/>
        <end position="16"/>
    </location>
</feature>
<organism evidence="2 3">
    <name type="scientific">Trichomalopsis sarcophagae</name>
    <dbReference type="NCBI Taxonomy" id="543379"/>
    <lineage>
        <taxon>Eukaryota</taxon>
        <taxon>Metazoa</taxon>
        <taxon>Ecdysozoa</taxon>
        <taxon>Arthropoda</taxon>
        <taxon>Hexapoda</taxon>
        <taxon>Insecta</taxon>
        <taxon>Pterygota</taxon>
        <taxon>Neoptera</taxon>
        <taxon>Endopterygota</taxon>
        <taxon>Hymenoptera</taxon>
        <taxon>Apocrita</taxon>
        <taxon>Proctotrupomorpha</taxon>
        <taxon>Chalcidoidea</taxon>
        <taxon>Pteromalidae</taxon>
        <taxon>Pteromalinae</taxon>
        <taxon>Trichomalopsis</taxon>
    </lineage>
</organism>
<dbReference type="EMBL" id="NNAY01004340">
    <property type="protein sequence ID" value="OXU18033.1"/>
    <property type="molecule type" value="Genomic_DNA"/>
</dbReference>
<reference evidence="2 3" key="1">
    <citation type="journal article" date="2017" name="Curr. Biol.">
        <title>The Evolution of Venom by Co-option of Single-Copy Genes.</title>
        <authorList>
            <person name="Martinson E.O."/>
            <person name="Mrinalini"/>
            <person name="Kelkar Y.D."/>
            <person name="Chang C.H."/>
            <person name="Werren J.H."/>
        </authorList>
    </citation>
    <scope>NUCLEOTIDE SEQUENCE [LARGE SCALE GENOMIC DNA]</scope>
    <source>
        <strain evidence="2 3">Alberta</strain>
        <tissue evidence="2">Whole body</tissue>
    </source>
</reference>
<protein>
    <submittedName>
        <fullName evidence="2">Uncharacterized protein</fullName>
    </submittedName>
</protein>
<comment type="caution">
    <text evidence="2">The sequence shown here is derived from an EMBL/GenBank/DDBJ whole genome shotgun (WGS) entry which is preliminary data.</text>
</comment>
<keyword evidence="3" id="KW-1185">Reference proteome</keyword>
<feature type="compositionally biased region" description="Basic and acidic residues" evidence="1">
    <location>
        <begin position="18"/>
        <end position="28"/>
    </location>
</feature>
<evidence type="ECO:0000313" key="3">
    <source>
        <dbReference type="Proteomes" id="UP000215335"/>
    </source>
</evidence>
<dbReference type="Proteomes" id="UP000215335">
    <property type="component" value="Unassembled WGS sequence"/>
</dbReference>
<feature type="region of interest" description="Disordered" evidence="1">
    <location>
        <begin position="1"/>
        <end position="28"/>
    </location>
</feature>
<evidence type="ECO:0000313" key="2">
    <source>
        <dbReference type="EMBL" id="OXU18033.1"/>
    </source>
</evidence>